<keyword evidence="5" id="KW-0472">Membrane</keyword>
<keyword evidence="3 4" id="KW-0040">ANK repeat</keyword>
<dbReference type="PRINTS" id="PR01415">
    <property type="entry name" value="ANKYRIN"/>
</dbReference>
<proteinExistence type="predicted"/>
<comment type="caution">
    <text evidence="6">The sequence shown here is derived from an EMBL/GenBank/DDBJ whole genome shotgun (WGS) entry which is preliminary data.</text>
</comment>
<accession>A0A1U7LN01</accession>
<name>A0A1U7LN01_NEOID</name>
<feature type="transmembrane region" description="Helical" evidence="5">
    <location>
        <begin position="334"/>
        <end position="355"/>
    </location>
</feature>
<evidence type="ECO:0000256" key="5">
    <source>
        <dbReference type="SAM" id="Phobius"/>
    </source>
</evidence>
<dbReference type="STRING" id="1198029.A0A1U7LN01"/>
<evidence type="ECO:0000313" key="6">
    <source>
        <dbReference type="EMBL" id="OLL24050.1"/>
    </source>
</evidence>
<feature type="repeat" description="ANK" evidence="4">
    <location>
        <begin position="194"/>
        <end position="226"/>
    </location>
</feature>
<evidence type="ECO:0000313" key="7">
    <source>
        <dbReference type="Proteomes" id="UP000186594"/>
    </source>
</evidence>
<dbReference type="GO" id="GO:0019706">
    <property type="term" value="F:protein-cysteine S-palmitoyltransferase activity"/>
    <property type="evidence" value="ECO:0007669"/>
    <property type="project" value="UniProtKB-EC"/>
</dbReference>
<feature type="transmembrane region" description="Helical" evidence="5">
    <location>
        <begin position="367"/>
        <end position="385"/>
    </location>
</feature>
<feature type="repeat" description="ANK" evidence="4">
    <location>
        <begin position="128"/>
        <end position="160"/>
    </location>
</feature>
<dbReference type="Gene3D" id="1.25.40.20">
    <property type="entry name" value="Ankyrin repeat-containing domain"/>
    <property type="match status" value="1"/>
</dbReference>
<dbReference type="SMART" id="SM00248">
    <property type="entry name" value="ANK"/>
    <property type="match status" value="5"/>
</dbReference>
<dbReference type="OrthoDB" id="6781668at2759"/>
<dbReference type="PROSITE" id="PS50297">
    <property type="entry name" value="ANK_REP_REGION"/>
    <property type="match status" value="3"/>
</dbReference>
<keyword evidence="6" id="KW-0808">Transferase</keyword>
<evidence type="ECO:0000256" key="2">
    <source>
        <dbReference type="ARBA" id="ARBA00022737"/>
    </source>
</evidence>
<keyword evidence="5" id="KW-0812">Transmembrane</keyword>
<dbReference type="InterPro" id="IPR036770">
    <property type="entry name" value="Ankyrin_rpt-contain_sf"/>
</dbReference>
<feature type="repeat" description="ANK" evidence="4">
    <location>
        <begin position="95"/>
        <end position="127"/>
    </location>
</feature>
<evidence type="ECO:0000256" key="4">
    <source>
        <dbReference type="PROSITE-ProRule" id="PRU00023"/>
    </source>
</evidence>
<sequence>MAAPIPTKAALPGPAIAAQHAAAEPAAAEPSLFAAAQNGDTALIETLFASGRAHVYDEDDQGISALHWAAINDRLLVCKLLIQHGADVNKRGGDLQATPLHWAARSGHVYIAHLLLLHDADPLMTDSQGFNSLHLATHSSNILLVAYLLHHDLPVDSPDSQQHTALSWAAYQGDCLSVDLLLRWGASVNSKDTTGMTPLHWAIVKGSKPCIKRLIEEGSNVSATNDQGKTPDVMAVEMKSMAAWKSALLESGRSIDGSLKSHLLPMPVGKRAIFLLPYLQIWIALAILASPYPFFLSLPLALAALYLSQTFAVKPLIEIAGGGYGANAVHKTGYLAGLFSGSAFCVAARWLFVIAPVTFPILPIRSLLFTIIFAISMSAFAYSLLVDPGYVPRQGSIADQKIVIDELIALDLEAIAPQTIQETCHLLPDSLCTPLITDPFSTLAVLWAVLQLIWLTMLVVVQLHQIAKSITTQELSNLRRFGYMGGSPEDHPTNPCSRHPKTGAFAKLTRLLGVDQFVDTAKEGLEGKTASTSSANPFDIGCMVNCQDFWCDGTKILGQKGGMGKIAGKQVDYYRLYMIPEPAKPRINGYERIEMEAEEV</sequence>
<dbReference type="PANTHER" id="PTHR24161:SF85">
    <property type="entry name" value="PALMITOYLTRANSFERASE HIP14"/>
    <property type="match status" value="1"/>
</dbReference>
<dbReference type="EC" id="2.3.1.225" evidence="1"/>
<protein>
    <recommendedName>
        <fullName evidence="1">protein S-acyltransferase</fullName>
        <ecNumber evidence="1">2.3.1.225</ecNumber>
    </recommendedName>
</protein>
<feature type="repeat" description="ANK" evidence="4">
    <location>
        <begin position="61"/>
        <end position="93"/>
    </location>
</feature>
<dbReference type="OMA" id="FWTKGRE"/>
<dbReference type="PANTHER" id="PTHR24161">
    <property type="entry name" value="ANK_REP_REGION DOMAIN-CONTAINING PROTEIN-RELATED"/>
    <property type="match status" value="1"/>
</dbReference>
<feature type="transmembrane region" description="Helical" evidence="5">
    <location>
        <begin position="440"/>
        <end position="461"/>
    </location>
</feature>
<dbReference type="SUPFAM" id="SSF48403">
    <property type="entry name" value="Ankyrin repeat"/>
    <property type="match status" value="1"/>
</dbReference>
<keyword evidence="5" id="KW-1133">Transmembrane helix</keyword>
<evidence type="ECO:0000256" key="3">
    <source>
        <dbReference type="ARBA" id="ARBA00023043"/>
    </source>
</evidence>
<organism evidence="6 7">
    <name type="scientific">Neolecta irregularis (strain DAH-3)</name>
    <dbReference type="NCBI Taxonomy" id="1198029"/>
    <lineage>
        <taxon>Eukaryota</taxon>
        <taxon>Fungi</taxon>
        <taxon>Dikarya</taxon>
        <taxon>Ascomycota</taxon>
        <taxon>Taphrinomycotina</taxon>
        <taxon>Neolectales</taxon>
        <taxon>Neolectaceae</taxon>
        <taxon>Neolecta</taxon>
    </lineage>
</organism>
<keyword evidence="2" id="KW-0677">Repeat</keyword>
<feature type="transmembrane region" description="Helical" evidence="5">
    <location>
        <begin position="272"/>
        <end position="292"/>
    </location>
</feature>
<dbReference type="Pfam" id="PF12796">
    <property type="entry name" value="Ank_2"/>
    <property type="match status" value="2"/>
</dbReference>
<dbReference type="EMBL" id="LXFE01001014">
    <property type="protein sequence ID" value="OLL24050.1"/>
    <property type="molecule type" value="Genomic_DNA"/>
</dbReference>
<dbReference type="Proteomes" id="UP000186594">
    <property type="component" value="Unassembled WGS sequence"/>
</dbReference>
<evidence type="ECO:0000256" key="1">
    <source>
        <dbReference type="ARBA" id="ARBA00012210"/>
    </source>
</evidence>
<keyword evidence="7" id="KW-1185">Reference proteome</keyword>
<gene>
    <name evidence="6" type="ORF">NEOLI_004951</name>
</gene>
<feature type="repeat" description="ANK" evidence="4">
    <location>
        <begin position="161"/>
        <end position="193"/>
    </location>
</feature>
<dbReference type="AlphaFoldDB" id="A0A1U7LN01"/>
<dbReference type="PROSITE" id="PS50088">
    <property type="entry name" value="ANK_REPEAT"/>
    <property type="match status" value="5"/>
</dbReference>
<dbReference type="InterPro" id="IPR002110">
    <property type="entry name" value="Ankyrin_rpt"/>
</dbReference>
<reference evidence="6 7" key="1">
    <citation type="submission" date="2016-04" db="EMBL/GenBank/DDBJ databases">
        <title>Evolutionary innovation and constraint leading to complex multicellularity in the Ascomycota.</title>
        <authorList>
            <person name="Cisse O."/>
            <person name="Nguyen A."/>
            <person name="Hewitt D.A."/>
            <person name="Jedd G."/>
            <person name="Stajich J.E."/>
        </authorList>
    </citation>
    <scope>NUCLEOTIDE SEQUENCE [LARGE SCALE GENOMIC DNA]</scope>
    <source>
        <strain evidence="6 7">DAH-3</strain>
    </source>
</reference>